<organism evidence="6 7">
    <name type="scientific">Natrarchaeobius chitinivorans</name>
    <dbReference type="NCBI Taxonomy" id="1679083"/>
    <lineage>
        <taxon>Archaea</taxon>
        <taxon>Methanobacteriati</taxon>
        <taxon>Methanobacteriota</taxon>
        <taxon>Stenosarchaea group</taxon>
        <taxon>Halobacteria</taxon>
        <taxon>Halobacteriales</taxon>
        <taxon>Natrialbaceae</taxon>
        <taxon>Natrarchaeobius</taxon>
    </lineage>
</organism>
<dbReference type="GO" id="GO:0009085">
    <property type="term" value="P:lysine biosynthetic process"/>
    <property type="evidence" value="ECO:0007669"/>
    <property type="project" value="UniProtKB-KW"/>
</dbReference>
<keyword evidence="4" id="KW-0457">Lysine biosynthesis</keyword>
<evidence type="ECO:0000313" key="7">
    <source>
        <dbReference type="Proteomes" id="UP000281431"/>
    </source>
</evidence>
<sequence>MDESTSDPDATSDRSGDPGATVGYEYAEDSSPPVIGADATIRSGTIVYDDVIVGDRFATGHHALIRELTEIGDDVLVGTKTVIDGRTEIGSSVSLQTGVYVPSQTTIGDHVFVGPHAVLTNDPYPIRQDVKLTGPTLEDHVSIGANATLLPDVTIGRGSFVAAGAVVTEDVPEETLAVGAPARYERLPDSLQGENDI</sequence>
<protein>
    <submittedName>
        <fullName evidence="6">N-acetyltransferase</fullName>
    </submittedName>
</protein>
<evidence type="ECO:0000256" key="3">
    <source>
        <dbReference type="ARBA" id="ARBA00022915"/>
    </source>
</evidence>
<dbReference type="PANTHER" id="PTHR43300">
    <property type="entry name" value="ACETYLTRANSFERASE"/>
    <property type="match status" value="1"/>
</dbReference>
<keyword evidence="2 6" id="KW-0808">Transferase</keyword>
<dbReference type="GO" id="GO:0016740">
    <property type="term" value="F:transferase activity"/>
    <property type="evidence" value="ECO:0007669"/>
    <property type="project" value="UniProtKB-KW"/>
</dbReference>
<dbReference type="Proteomes" id="UP000281431">
    <property type="component" value="Unassembled WGS sequence"/>
</dbReference>
<comment type="caution">
    <text evidence="6">The sequence shown here is derived from an EMBL/GenBank/DDBJ whole genome shotgun (WGS) entry which is preliminary data.</text>
</comment>
<dbReference type="PANTHER" id="PTHR43300:SF10">
    <property type="entry name" value="2,3,4,5-TETRAHYDROPYRIDINE-2,6-DICARBOXYLATE N-ACETYLTRANSFERASE"/>
    <property type="match status" value="1"/>
</dbReference>
<feature type="region of interest" description="Disordered" evidence="5">
    <location>
        <begin position="1"/>
        <end position="35"/>
    </location>
</feature>
<evidence type="ECO:0000256" key="5">
    <source>
        <dbReference type="SAM" id="MobiDB-lite"/>
    </source>
</evidence>
<reference evidence="6 7" key="1">
    <citation type="submission" date="2018-10" db="EMBL/GenBank/DDBJ databases">
        <title>Natrarchaeobius chitinivorans gen. nov., sp. nov., and Natrarchaeobius haloalkaliphilus sp. nov., alkaliphilic, chitin-utilizing haloarchaea from hypersaline alkaline lakes.</title>
        <authorList>
            <person name="Sorokin D.Y."/>
            <person name="Elcheninov A.G."/>
            <person name="Kostrikina N.A."/>
            <person name="Bale N.J."/>
            <person name="Sinninghe Damste J.S."/>
            <person name="Khijniak T.V."/>
            <person name="Kublanov I.V."/>
            <person name="Toshchakov S.V."/>
        </authorList>
    </citation>
    <scope>NUCLEOTIDE SEQUENCE [LARGE SCALE GENOMIC DNA]</scope>
    <source>
        <strain evidence="6 7">AArcht7</strain>
    </source>
</reference>
<dbReference type="AlphaFoldDB" id="A0A3N6MJW4"/>
<evidence type="ECO:0000313" key="6">
    <source>
        <dbReference type="EMBL" id="RQG96171.1"/>
    </source>
</evidence>
<name>A0A3N6MJW4_NATCH</name>
<dbReference type="OrthoDB" id="200265at2157"/>
<gene>
    <name evidence="6" type="ORF">EA472_20810</name>
</gene>
<accession>A0A3N6MJW4</accession>
<keyword evidence="7" id="KW-1185">Reference proteome</keyword>
<dbReference type="PROSITE" id="PS00101">
    <property type="entry name" value="HEXAPEP_TRANSFERASES"/>
    <property type="match status" value="1"/>
</dbReference>
<proteinExistence type="predicted"/>
<keyword evidence="3" id="KW-0220">Diaminopimelate biosynthesis</keyword>
<dbReference type="Gene3D" id="2.160.10.10">
    <property type="entry name" value="Hexapeptide repeat proteins"/>
    <property type="match status" value="1"/>
</dbReference>
<dbReference type="SUPFAM" id="SSF51161">
    <property type="entry name" value="Trimeric LpxA-like enzymes"/>
    <property type="match status" value="1"/>
</dbReference>
<dbReference type="InterPro" id="IPR050179">
    <property type="entry name" value="Trans_hexapeptide_repeat"/>
</dbReference>
<dbReference type="InterPro" id="IPR011004">
    <property type="entry name" value="Trimer_LpxA-like_sf"/>
</dbReference>
<dbReference type="Pfam" id="PF00132">
    <property type="entry name" value="Hexapep"/>
    <property type="match status" value="2"/>
</dbReference>
<dbReference type="CDD" id="cd03358">
    <property type="entry name" value="LbH_WxcM_N_like"/>
    <property type="match status" value="1"/>
</dbReference>
<dbReference type="InterPro" id="IPR001451">
    <property type="entry name" value="Hexapep"/>
</dbReference>
<dbReference type="EMBL" id="REFZ01000027">
    <property type="protein sequence ID" value="RQG96171.1"/>
    <property type="molecule type" value="Genomic_DNA"/>
</dbReference>
<evidence type="ECO:0000256" key="2">
    <source>
        <dbReference type="ARBA" id="ARBA00022679"/>
    </source>
</evidence>
<keyword evidence="1" id="KW-0028">Amino-acid biosynthesis</keyword>
<dbReference type="InterPro" id="IPR018357">
    <property type="entry name" value="Hexapep_transf_CS"/>
</dbReference>
<dbReference type="GO" id="GO:0019877">
    <property type="term" value="P:diaminopimelate biosynthetic process"/>
    <property type="evidence" value="ECO:0007669"/>
    <property type="project" value="UniProtKB-KW"/>
</dbReference>
<evidence type="ECO:0000256" key="1">
    <source>
        <dbReference type="ARBA" id="ARBA00022605"/>
    </source>
</evidence>
<evidence type="ECO:0000256" key="4">
    <source>
        <dbReference type="ARBA" id="ARBA00023154"/>
    </source>
</evidence>